<name>A0A926JWL9_9FLAO</name>
<accession>A0A926JWL9</accession>
<comment type="caution">
    <text evidence="1">The sequence shown here is derived from an EMBL/GenBank/DDBJ whole genome shotgun (WGS) entry which is preliminary data.</text>
</comment>
<evidence type="ECO:0008006" key="3">
    <source>
        <dbReference type="Google" id="ProtNLM"/>
    </source>
</evidence>
<dbReference type="Gene3D" id="3.20.20.80">
    <property type="entry name" value="Glycosidases"/>
    <property type="match status" value="1"/>
</dbReference>
<reference evidence="1 2" key="1">
    <citation type="submission" date="2020-09" db="EMBL/GenBank/DDBJ databases">
        <title>Sinomicrobium weinanense sp. nov., a halophilic bacteria isolated from saline-alkali soil.</title>
        <authorList>
            <person name="Wu P."/>
            <person name="Ren H."/>
            <person name="Mei Y."/>
            <person name="Liang Y."/>
            <person name="Chen Z."/>
        </authorList>
    </citation>
    <scope>NUCLEOTIDE SEQUENCE [LARGE SCALE GENOMIC DNA]</scope>
    <source>
        <strain evidence="1 2">FJxs</strain>
    </source>
</reference>
<proteinExistence type="predicted"/>
<dbReference type="Proteomes" id="UP000653730">
    <property type="component" value="Unassembled WGS sequence"/>
</dbReference>
<keyword evidence="2" id="KW-1185">Reference proteome</keyword>
<dbReference type="InterPro" id="IPR017853">
    <property type="entry name" value="GH"/>
</dbReference>
<dbReference type="SUPFAM" id="SSF51445">
    <property type="entry name" value="(Trans)glycosidases"/>
    <property type="match status" value="1"/>
</dbReference>
<dbReference type="PROSITE" id="PS51257">
    <property type="entry name" value="PROKAR_LIPOPROTEIN"/>
    <property type="match status" value="1"/>
</dbReference>
<evidence type="ECO:0000313" key="2">
    <source>
        <dbReference type="Proteomes" id="UP000653730"/>
    </source>
</evidence>
<evidence type="ECO:0000313" key="1">
    <source>
        <dbReference type="EMBL" id="MBC9798528.1"/>
    </source>
</evidence>
<sequence length="673" mass="76826">MKKNIFKHCGRNIIERTLLVLSIACTSIFSLTSCSKLEEQPASETNMVTGENELLGEFTFTTGSAKNKPSDVKMGAILSNISIGDLQSEYTNNALALSDWVKLYVGGGKWFGFKLTNLYGYEFEVDSVAVIMRRSDNQPDKIRLSYGDDKQNTTQYQGVIIEAGSSVYETYVLKPNPAKKPDHTTPFFAIGVEADSRETTVEFDKVSIYGRVTEADLPTSGYYTIRFDQPRQVIEGLGVEIQSDRFGPNYVNSDPVSGVPYELIDTEKQRLAEVLTGFRYLRMAMGLWFRGTTEDRKNIIERYPGQLQSIKNLIADADMEGISMEYWSPAPFWKSTDDFRNGTLKSFDPGFLSDFGDAVVSDMEYLQNNGITISTWGLQNEPALKATGGLETDEVGGYSHAYYTPENYLATFKSVAPKVRATAPNAEIIVDSWDGNVGAISRQIKDDAAALPYVDAWVYHRIGRDANTLIEGQSRYLWDNKGKPIYQNEYEYFDYQVDRYTGEWRMVNTAQSVMNWMTFINSPKWYWLHALKPINSNWEGFGLGMYRSLNDNNFTQFPDMAKGTFQLNWRNYNALAGFLTYMPWDSRRYEVDEEEVLYNQRIMVWKKPDGKFVYALTNRSNQAFEFNITLDGNRTFTGHRYNKDELNETLQSVSGSEHSITLEPWSIEFWVED</sequence>
<protein>
    <recommendedName>
        <fullName evidence="3">O-Glycosyl hydrolase</fullName>
    </recommendedName>
</protein>
<dbReference type="EMBL" id="JACVDC010000128">
    <property type="protein sequence ID" value="MBC9798528.1"/>
    <property type="molecule type" value="Genomic_DNA"/>
</dbReference>
<gene>
    <name evidence="1" type="ORF">IBL28_21360</name>
</gene>
<dbReference type="RefSeq" id="WP_187967644.1">
    <property type="nucleotide sequence ID" value="NZ_JACVDC010000128.1"/>
</dbReference>
<organism evidence="1 2">
    <name type="scientific">Sinomicrobium weinanense</name>
    <dbReference type="NCBI Taxonomy" id="2842200"/>
    <lineage>
        <taxon>Bacteria</taxon>
        <taxon>Pseudomonadati</taxon>
        <taxon>Bacteroidota</taxon>
        <taxon>Flavobacteriia</taxon>
        <taxon>Flavobacteriales</taxon>
        <taxon>Flavobacteriaceae</taxon>
        <taxon>Sinomicrobium</taxon>
    </lineage>
</organism>
<dbReference type="AlphaFoldDB" id="A0A926JWL9"/>